<dbReference type="GO" id="GO:0000287">
    <property type="term" value="F:magnesium ion binding"/>
    <property type="evidence" value="ECO:0007669"/>
    <property type="project" value="TreeGrafter"/>
</dbReference>
<comment type="similarity">
    <text evidence="5">Belongs to the serine/threonine dehydratase family.</text>
</comment>
<comment type="cofactor">
    <cofactor evidence="2">
        <name>pyridoxal 5'-phosphate</name>
        <dbReference type="ChEBI" id="CHEBI:597326"/>
    </cofactor>
</comment>
<evidence type="ECO:0000256" key="2">
    <source>
        <dbReference type="ARBA" id="ARBA00001933"/>
    </source>
</evidence>
<evidence type="ECO:0000256" key="1">
    <source>
        <dbReference type="ARBA" id="ARBA00001913"/>
    </source>
</evidence>
<reference evidence="10" key="1">
    <citation type="submission" date="2022-10" db="EMBL/GenBank/DDBJ databases">
        <authorList>
            <person name="Yue Y."/>
        </authorList>
    </citation>
    <scope>NUCLEOTIDE SEQUENCE</scope>
    <source>
        <strain evidence="10">Z654</strain>
    </source>
</reference>
<dbReference type="InterPro" id="IPR036052">
    <property type="entry name" value="TrpB-like_PALP_sf"/>
</dbReference>
<evidence type="ECO:0000256" key="4">
    <source>
        <dbReference type="ARBA" id="ARBA00001946"/>
    </source>
</evidence>
<evidence type="ECO:0000256" key="7">
    <source>
        <dbReference type="ARBA" id="ARBA00022898"/>
    </source>
</evidence>
<dbReference type="FunFam" id="3.40.50.1100:FF:000005">
    <property type="entry name" value="Threonine dehydratase catabolic"/>
    <property type="match status" value="1"/>
</dbReference>
<dbReference type="PANTHER" id="PTHR43050">
    <property type="entry name" value="SERINE / THREONINE RACEMASE FAMILY MEMBER"/>
    <property type="match status" value="1"/>
</dbReference>
<dbReference type="Gene3D" id="3.40.50.1100">
    <property type="match status" value="2"/>
</dbReference>
<dbReference type="GO" id="GO:0030378">
    <property type="term" value="F:serine racemase activity"/>
    <property type="evidence" value="ECO:0007669"/>
    <property type="project" value="TreeGrafter"/>
</dbReference>
<dbReference type="EMBL" id="JAOYFC010000002">
    <property type="protein sequence ID" value="MCV6825339.1"/>
    <property type="molecule type" value="Genomic_DNA"/>
</dbReference>
<comment type="caution">
    <text evidence="10">The sequence shown here is derived from an EMBL/GenBank/DDBJ whole genome shotgun (WGS) entry which is preliminary data.</text>
</comment>
<dbReference type="GO" id="GO:0018114">
    <property type="term" value="F:threonine racemase activity"/>
    <property type="evidence" value="ECO:0007669"/>
    <property type="project" value="TreeGrafter"/>
</dbReference>
<dbReference type="Proteomes" id="UP001208041">
    <property type="component" value="Unassembled WGS sequence"/>
</dbReference>
<keyword evidence="11" id="KW-1185">Reference proteome</keyword>
<dbReference type="GO" id="GO:0005524">
    <property type="term" value="F:ATP binding"/>
    <property type="evidence" value="ECO:0007669"/>
    <property type="project" value="TreeGrafter"/>
</dbReference>
<dbReference type="Pfam" id="PF00291">
    <property type="entry name" value="PALP"/>
    <property type="match status" value="1"/>
</dbReference>
<sequence length="323" mass="34218">MIEDAYKRLQGHARKTPLLSSPFLDEISGRRVFVKAECLQHTGSFKFRGAWNAISTLTEEEKAREVLALSSGNHAQGIAAAAKAHGVKATVLMPSDAPTVKIENTRFLGANVVTYDRATQDRDEVAAKMLEEKGYTLIHPFNNPKVIGGQGTVGLEIAEQADEFGINDAEVLVPCGGGGLMSGVATALEARKPKFKVRPVEPEGFDDVTRSLATGKLLANEKTSGSICDAIMTPCAGDLTFPIIQKLCGSGIVVSDEDALRAMALAFKRLRIVIEPGGAVALAAALFHANKINSETVICVASGGNTDPDVFQRALALDQSSLG</sequence>
<dbReference type="SUPFAM" id="SSF53686">
    <property type="entry name" value="Tryptophan synthase beta subunit-like PLP-dependent enzymes"/>
    <property type="match status" value="1"/>
</dbReference>
<keyword evidence="6" id="KW-0460">Magnesium</keyword>
<dbReference type="InterPro" id="IPR000634">
    <property type="entry name" value="Ser/Thr_deHydtase_PyrdxlP-BS"/>
</dbReference>
<dbReference type="PROSITE" id="PS00165">
    <property type="entry name" value="DEHYDRATASE_SER_THR"/>
    <property type="match status" value="1"/>
</dbReference>
<evidence type="ECO:0000256" key="8">
    <source>
        <dbReference type="ARBA" id="ARBA00023239"/>
    </source>
</evidence>
<feature type="domain" description="Tryptophan synthase beta chain-like PALP" evidence="9">
    <location>
        <begin position="11"/>
        <end position="303"/>
    </location>
</feature>
<name>A0AAE3J0D0_9RHOB</name>
<evidence type="ECO:0000256" key="6">
    <source>
        <dbReference type="ARBA" id="ARBA00022842"/>
    </source>
</evidence>
<dbReference type="PANTHER" id="PTHR43050:SF1">
    <property type="entry name" value="SERINE RACEMASE"/>
    <property type="match status" value="1"/>
</dbReference>
<evidence type="ECO:0000313" key="11">
    <source>
        <dbReference type="Proteomes" id="UP001208041"/>
    </source>
</evidence>
<gene>
    <name evidence="10" type="ORF">OH136_12310</name>
</gene>
<comment type="cofactor">
    <cofactor evidence="3">
        <name>Mn(2+)</name>
        <dbReference type="ChEBI" id="CHEBI:29035"/>
    </cofactor>
</comment>
<dbReference type="GO" id="GO:0003941">
    <property type="term" value="F:L-serine ammonia-lyase activity"/>
    <property type="evidence" value="ECO:0007669"/>
    <property type="project" value="TreeGrafter"/>
</dbReference>
<keyword evidence="7" id="KW-0663">Pyridoxal phosphate</keyword>
<dbReference type="RefSeq" id="WP_263954208.1">
    <property type="nucleotide sequence ID" value="NZ_JAOYFC010000002.1"/>
</dbReference>
<evidence type="ECO:0000256" key="5">
    <source>
        <dbReference type="ARBA" id="ARBA00010869"/>
    </source>
</evidence>
<dbReference type="GO" id="GO:0070179">
    <property type="term" value="P:D-serine biosynthetic process"/>
    <property type="evidence" value="ECO:0007669"/>
    <property type="project" value="TreeGrafter"/>
</dbReference>
<keyword evidence="8" id="KW-0456">Lyase</keyword>
<proteinExistence type="inferred from homology"/>
<evidence type="ECO:0000256" key="3">
    <source>
        <dbReference type="ARBA" id="ARBA00001936"/>
    </source>
</evidence>
<comment type="cofactor">
    <cofactor evidence="4">
        <name>Mg(2+)</name>
        <dbReference type="ChEBI" id="CHEBI:18420"/>
    </cofactor>
</comment>
<dbReference type="InterPro" id="IPR001926">
    <property type="entry name" value="TrpB-like_PALP"/>
</dbReference>
<organism evidence="10 11">
    <name type="scientific">Halocynthiibacter halioticoli</name>
    <dbReference type="NCBI Taxonomy" id="2986804"/>
    <lineage>
        <taxon>Bacteria</taxon>
        <taxon>Pseudomonadati</taxon>
        <taxon>Pseudomonadota</taxon>
        <taxon>Alphaproteobacteria</taxon>
        <taxon>Rhodobacterales</taxon>
        <taxon>Paracoccaceae</taxon>
        <taxon>Halocynthiibacter</taxon>
    </lineage>
</organism>
<comment type="cofactor">
    <cofactor evidence="1">
        <name>Ca(2+)</name>
        <dbReference type="ChEBI" id="CHEBI:29108"/>
    </cofactor>
</comment>
<evidence type="ECO:0000259" key="9">
    <source>
        <dbReference type="Pfam" id="PF00291"/>
    </source>
</evidence>
<dbReference type="AlphaFoldDB" id="A0AAE3J0D0"/>
<dbReference type="GO" id="GO:0030170">
    <property type="term" value="F:pyridoxal phosphate binding"/>
    <property type="evidence" value="ECO:0007669"/>
    <property type="project" value="InterPro"/>
</dbReference>
<evidence type="ECO:0000313" key="10">
    <source>
        <dbReference type="EMBL" id="MCV6825339.1"/>
    </source>
</evidence>
<dbReference type="CDD" id="cd01562">
    <property type="entry name" value="Thr-dehyd"/>
    <property type="match status" value="1"/>
</dbReference>
<accession>A0AAE3J0D0</accession>
<protein>
    <submittedName>
        <fullName evidence="10">Threonine/serine dehydratase</fullName>
    </submittedName>
</protein>